<dbReference type="GO" id="GO:2001070">
    <property type="term" value="F:starch binding"/>
    <property type="evidence" value="ECO:0007669"/>
    <property type="project" value="InterPro"/>
</dbReference>
<dbReference type="Pfam" id="PF00686">
    <property type="entry name" value="CBM_20"/>
    <property type="match status" value="1"/>
</dbReference>
<feature type="domain" description="Peptidase C45 hydrolase" evidence="2">
    <location>
        <begin position="35"/>
        <end position="235"/>
    </location>
</feature>
<proteinExistence type="predicted"/>
<dbReference type="InterPro" id="IPR013784">
    <property type="entry name" value="Carb-bd-like_fold"/>
</dbReference>
<dbReference type="KEGG" id="mcos:GM418_07160"/>
<dbReference type="Proteomes" id="UP000428260">
    <property type="component" value="Chromosome"/>
</dbReference>
<dbReference type="InterPro" id="IPR005079">
    <property type="entry name" value="Peptidase_C45_hydrolase"/>
</dbReference>
<gene>
    <name evidence="3" type="ORF">GM418_07160</name>
</gene>
<dbReference type="PROSITE" id="PS51257">
    <property type="entry name" value="PROKAR_LIPOPROTEIN"/>
    <property type="match status" value="1"/>
</dbReference>
<dbReference type="InterPro" id="IPR013783">
    <property type="entry name" value="Ig-like_fold"/>
</dbReference>
<reference evidence="3 4" key="1">
    <citation type="submission" date="2019-11" db="EMBL/GenBank/DDBJ databases">
        <authorList>
            <person name="Zheng R.K."/>
            <person name="Sun C.M."/>
        </authorList>
    </citation>
    <scope>NUCLEOTIDE SEQUENCE [LARGE SCALE GENOMIC DNA]</scope>
    <source>
        <strain evidence="3 4">WC007</strain>
    </source>
</reference>
<name>A0A6I6JKS2_9BACT</name>
<sequence>MRKTLILFCIILLSGFLHISFGCTIFTASSNSTVLAGNNEDMCTTNTVIHIIPPSDTKFGRIFWGFKGDGNYQGGMNEHGLFFDGASTPAVEMSGWNLPEYQGRYIFETVLEKCKTVEEAIEFVQKYSQPYLKFSHILVADAKGGAVVFEWGNNRMNYIRKGDDNFLIATNFNLTETFHPEKECNRYATAKKMLSENEPSVSLFEEILSLTHAEGKFPTVYSNLCDLKKRKMYLYNFHNFSFRKAFDLQNEFEKGEKKYLVRSFFPQTNAELIFRYMSDCVDNFEDLPSHSITFKVNAKKPFENSKLYLQGNARELGDWDEPGVEMEKQTGSVFQKTISLKEGKLFAYTFATEKGECVLLGLNNQKIGEEVMEVKSDTTIVVDVLDWKRIK</sequence>
<feature type="domain" description="CBM20" evidence="1">
    <location>
        <begin position="291"/>
        <end position="353"/>
    </location>
</feature>
<dbReference type="SUPFAM" id="SSF49452">
    <property type="entry name" value="Starch-binding domain-like"/>
    <property type="match status" value="1"/>
</dbReference>
<dbReference type="AlphaFoldDB" id="A0A6I6JKS2"/>
<accession>A0A6I6JKS2</accession>
<organism evidence="3 4">
    <name type="scientific">Maribellus comscasis</name>
    <dbReference type="NCBI Taxonomy" id="2681766"/>
    <lineage>
        <taxon>Bacteria</taxon>
        <taxon>Pseudomonadati</taxon>
        <taxon>Bacteroidota</taxon>
        <taxon>Bacteroidia</taxon>
        <taxon>Marinilabiliales</taxon>
        <taxon>Prolixibacteraceae</taxon>
        <taxon>Maribellus</taxon>
    </lineage>
</organism>
<evidence type="ECO:0000313" key="4">
    <source>
        <dbReference type="Proteomes" id="UP000428260"/>
    </source>
</evidence>
<dbReference type="RefSeq" id="WP_158864584.1">
    <property type="nucleotide sequence ID" value="NZ_CP046401.1"/>
</dbReference>
<dbReference type="InterPro" id="IPR002044">
    <property type="entry name" value="CBM20"/>
</dbReference>
<keyword evidence="4" id="KW-1185">Reference proteome</keyword>
<protein>
    <submittedName>
        <fullName evidence="3">Uncharacterized protein</fullName>
    </submittedName>
</protein>
<dbReference type="SUPFAM" id="SSF56235">
    <property type="entry name" value="N-terminal nucleophile aminohydrolases (Ntn hydrolases)"/>
    <property type="match status" value="1"/>
</dbReference>
<dbReference type="Gene3D" id="2.60.40.10">
    <property type="entry name" value="Immunoglobulins"/>
    <property type="match status" value="1"/>
</dbReference>
<dbReference type="EMBL" id="CP046401">
    <property type="protein sequence ID" value="QGY43445.1"/>
    <property type="molecule type" value="Genomic_DNA"/>
</dbReference>
<evidence type="ECO:0000259" key="1">
    <source>
        <dbReference type="Pfam" id="PF00686"/>
    </source>
</evidence>
<evidence type="ECO:0000259" key="2">
    <source>
        <dbReference type="Pfam" id="PF03417"/>
    </source>
</evidence>
<evidence type="ECO:0000313" key="3">
    <source>
        <dbReference type="EMBL" id="QGY43445.1"/>
    </source>
</evidence>
<dbReference type="Pfam" id="PF03417">
    <property type="entry name" value="AAT"/>
    <property type="match status" value="1"/>
</dbReference>
<dbReference type="InterPro" id="IPR029055">
    <property type="entry name" value="Ntn_hydrolases_N"/>
</dbReference>
<dbReference type="Gene3D" id="3.60.60.10">
    <property type="entry name" value="Penicillin V Acylase, Chain A"/>
    <property type="match status" value="1"/>
</dbReference>